<evidence type="ECO:0000259" key="3">
    <source>
        <dbReference type="Pfam" id="PF01558"/>
    </source>
</evidence>
<dbReference type="SUPFAM" id="SSF52518">
    <property type="entry name" value="Thiamin diphosphate-binding fold (THDP-binding)"/>
    <property type="match status" value="1"/>
</dbReference>
<dbReference type="NCBIfam" id="TIGR03710">
    <property type="entry name" value="OAFO_sf"/>
    <property type="match status" value="1"/>
</dbReference>
<keyword evidence="6" id="KW-1185">Reference proteome</keyword>
<feature type="domain" description="Pyruvate/ketoisovalerate oxidoreductase catalytic" evidence="3">
    <location>
        <begin position="47"/>
        <end position="208"/>
    </location>
</feature>
<dbReference type="InterPro" id="IPR022367">
    <property type="entry name" value="2-oxoacid/accept_OxRdtase_asu"/>
</dbReference>
<dbReference type="EMBL" id="QXIT01000147">
    <property type="protein sequence ID" value="RIE06831.1"/>
    <property type="molecule type" value="Genomic_DNA"/>
</dbReference>
<feature type="region of interest" description="Disordered" evidence="2">
    <location>
        <begin position="1"/>
        <end position="23"/>
    </location>
</feature>
<dbReference type="SUPFAM" id="SSF53323">
    <property type="entry name" value="Pyruvate-ferredoxin oxidoreductase, PFOR, domain III"/>
    <property type="match status" value="1"/>
</dbReference>
<gene>
    <name evidence="5" type="ORF">SMC6_08345</name>
</gene>
<dbReference type="Gene3D" id="3.40.920.10">
    <property type="entry name" value="Pyruvate-ferredoxin oxidoreductase, PFOR, domain III"/>
    <property type="match status" value="1"/>
</dbReference>
<feature type="compositionally biased region" description="Low complexity" evidence="2">
    <location>
        <begin position="1"/>
        <end position="10"/>
    </location>
</feature>
<proteinExistence type="predicted"/>
<dbReference type="FunFam" id="3.40.50.970:FF:000022">
    <property type="entry name" value="2-oxoglutarate ferredoxin oxidoreductase alpha subunit"/>
    <property type="match status" value="1"/>
</dbReference>
<dbReference type="AlphaFoldDB" id="A0A398D5R4"/>
<sequence>MEQPIWWASPAPSPPTMTGCARPGKRQVTRLSKGAIMDITITISGEAGQGIQTLGSLVARALFDRGYYVVQDESYHSRIRGGLDATTIRASDVPHHAVQPLIDLFVPLASSVVPYHLAGNGHESEIGPSTRTLCDTKSGVDLPATTLVPSVERAKTLAGDARAANVFLFGAICRMLGIPLAAATAVARKELPAKILEKNLPVLEDGYAQPVTEAWSLPVRKLNHHLLANASQSIGAAAIVAGVKFYSGYPMSPGSGIMNYLAAHAEQYGIVVEQAEDEISAANMAVGASYAGVRQMVSTSGGGFALMVEALSLAGMTETPIVIVDAQRPAPATGLPTRTEQSDLWFVLHAGHGEFVRYLSAPRTAEDAFTLTLKAYELSSKYQIPAIILSDQQLADTRVTVPRWDLGEVHLDRHLAEPGSYQEPYERFALTPSGVSPRLVPLQTDWPVIVDSDEHDESGHLTEDLDIREHMVGKRLHRQQDLLSDMEEPIVLGNGPTLLVGWGSSFGALEELVLDHPTDLRLVHFNEVWPLRTKLLLAEMERARLVIAVEGNATAQFAQLIARETGKRIEHSVLRYDGRPLSAAYIEGKLHELEVI</sequence>
<dbReference type="SUPFAM" id="SSF52922">
    <property type="entry name" value="TK C-terminal domain-like"/>
    <property type="match status" value="1"/>
</dbReference>
<comment type="caution">
    <text evidence="5">The sequence shown here is derived from an EMBL/GenBank/DDBJ whole genome shotgun (WGS) entry which is preliminary data.</text>
</comment>
<dbReference type="Gene3D" id="3.40.50.970">
    <property type="match status" value="1"/>
</dbReference>
<dbReference type="Pfam" id="PF01558">
    <property type="entry name" value="POR"/>
    <property type="match status" value="1"/>
</dbReference>
<dbReference type="GO" id="GO:0006979">
    <property type="term" value="P:response to oxidative stress"/>
    <property type="evidence" value="ECO:0007669"/>
    <property type="project" value="TreeGrafter"/>
</dbReference>
<dbReference type="Gene3D" id="3.40.50.920">
    <property type="match status" value="1"/>
</dbReference>
<dbReference type="InterPro" id="IPR002869">
    <property type="entry name" value="Pyrv_flavodox_OxRed_cen"/>
</dbReference>
<dbReference type="InterPro" id="IPR050722">
    <property type="entry name" value="Pyruvate:ferred/Flavod_OxRd"/>
</dbReference>
<dbReference type="InterPro" id="IPR019752">
    <property type="entry name" value="Pyrv/ketoisovalerate_OxRed_cat"/>
</dbReference>
<dbReference type="InterPro" id="IPR029061">
    <property type="entry name" value="THDP-binding"/>
</dbReference>
<evidence type="ECO:0000256" key="1">
    <source>
        <dbReference type="ARBA" id="ARBA00023002"/>
    </source>
</evidence>
<evidence type="ECO:0000256" key="2">
    <source>
        <dbReference type="SAM" id="MobiDB-lite"/>
    </source>
</evidence>
<protein>
    <submittedName>
        <fullName evidence="5">2-oxoacid:acceptor oxidoreductase subunit alpha</fullName>
    </submittedName>
</protein>
<evidence type="ECO:0000313" key="6">
    <source>
        <dbReference type="Proteomes" id="UP000266260"/>
    </source>
</evidence>
<dbReference type="Pfam" id="PF01855">
    <property type="entry name" value="POR_N"/>
    <property type="match status" value="1"/>
</dbReference>
<organism evidence="5 6">
    <name type="scientific">Candidatus Cryosericum odellii</name>
    <dbReference type="NCBI Taxonomy" id="2290917"/>
    <lineage>
        <taxon>Bacteria</taxon>
        <taxon>Pseudomonadati</taxon>
        <taxon>Caldisericota/Cryosericota group</taxon>
        <taxon>Candidatus Cryosericota</taxon>
        <taxon>Candidatus Cryosericia</taxon>
        <taxon>Candidatus Cryosericales</taxon>
        <taxon>Candidatus Cryosericaceae</taxon>
        <taxon>Candidatus Cryosericum</taxon>
    </lineage>
</organism>
<accession>A0A398D5R4</accession>
<reference evidence="5 6" key="1">
    <citation type="submission" date="2018-09" db="EMBL/GenBank/DDBJ databases">
        <title>Discovery and Ecogenomic Context for Candidatus Cryosericales, a Global Caldiserica Order Active in Thawing Permafrost.</title>
        <authorList>
            <person name="Martinez M.A."/>
            <person name="Woodcroft B.J."/>
            <person name="Ignacio Espinoza J.C."/>
            <person name="Zayed A."/>
            <person name="Singleton C.M."/>
            <person name="Boyd J."/>
            <person name="Li Y.-F."/>
            <person name="Purvine S."/>
            <person name="Maughan H."/>
            <person name="Hodgkins S.B."/>
            <person name="Anderson D."/>
            <person name="Sederholm M."/>
            <person name="Temperton B."/>
            <person name="Saleska S.R."/>
            <person name="Tyson G.W."/>
            <person name="Rich V.I."/>
        </authorList>
    </citation>
    <scope>NUCLEOTIDE SEQUENCE [LARGE SCALE GENOMIC DNA]</scope>
    <source>
        <strain evidence="5 6">SMC6</strain>
    </source>
</reference>
<dbReference type="CDD" id="cd07034">
    <property type="entry name" value="TPP_PYR_PFOR_IOR-alpha_like"/>
    <property type="match status" value="1"/>
</dbReference>
<evidence type="ECO:0000259" key="4">
    <source>
        <dbReference type="Pfam" id="PF01855"/>
    </source>
</evidence>
<dbReference type="PANTHER" id="PTHR32154:SF20">
    <property type="entry name" value="2-OXOGLUTARATE OXIDOREDUCTASE SUBUNIT KORA"/>
    <property type="match status" value="1"/>
</dbReference>
<dbReference type="Proteomes" id="UP000266260">
    <property type="component" value="Unassembled WGS sequence"/>
</dbReference>
<dbReference type="InterPro" id="IPR002880">
    <property type="entry name" value="Pyrv_Fd/Flavodoxin_OxRdtase_N"/>
</dbReference>
<name>A0A398D5R4_9BACT</name>
<evidence type="ECO:0000313" key="5">
    <source>
        <dbReference type="EMBL" id="RIE06831.1"/>
    </source>
</evidence>
<dbReference type="PANTHER" id="PTHR32154">
    <property type="entry name" value="PYRUVATE-FLAVODOXIN OXIDOREDUCTASE-RELATED"/>
    <property type="match status" value="1"/>
</dbReference>
<feature type="domain" description="Pyruvate flavodoxin/ferredoxin oxidoreductase pyrimidine binding" evidence="4">
    <location>
        <begin position="237"/>
        <end position="468"/>
    </location>
</feature>
<dbReference type="GO" id="GO:0016903">
    <property type="term" value="F:oxidoreductase activity, acting on the aldehyde or oxo group of donors"/>
    <property type="evidence" value="ECO:0007669"/>
    <property type="project" value="InterPro"/>
</dbReference>
<dbReference type="InterPro" id="IPR009014">
    <property type="entry name" value="Transketo_C/PFOR_II"/>
</dbReference>
<keyword evidence="1" id="KW-0560">Oxidoreductase</keyword>